<feature type="transmembrane region" description="Helical" evidence="1">
    <location>
        <begin position="78"/>
        <end position="97"/>
    </location>
</feature>
<evidence type="ECO:0000313" key="3">
    <source>
        <dbReference type="Proteomes" id="UP000199648"/>
    </source>
</evidence>
<proteinExistence type="predicted"/>
<name>A0A1G5PS35_9GAMM</name>
<feature type="transmembrane region" description="Helical" evidence="1">
    <location>
        <begin position="53"/>
        <end position="71"/>
    </location>
</feature>
<gene>
    <name evidence="2" type="ORF">SAMN03097708_00713</name>
</gene>
<keyword evidence="3" id="KW-1185">Reference proteome</keyword>
<feature type="transmembrane region" description="Helical" evidence="1">
    <location>
        <begin position="103"/>
        <end position="122"/>
    </location>
</feature>
<sequence length="146" mass="15795">MEKLFRTLLVISLVLYLVWVGSFYFAHWLFSPQVANAVVHTGAESLLQMPEPLLWMLPVLWLIAAIGMWQFAQGARTFYVVLTASSLVVAAISGVLIQSPAQTVLADVVSLCDGAIIAMAYLTRLDARFRGDASNIPLQPTAGSGG</sequence>
<reference evidence="2 3" key="1">
    <citation type="submission" date="2016-10" db="EMBL/GenBank/DDBJ databases">
        <authorList>
            <person name="de Groot N.N."/>
        </authorList>
    </citation>
    <scope>NUCLEOTIDE SEQUENCE [LARGE SCALE GENOMIC DNA]</scope>
    <source>
        <strain evidence="2 3">HLD2</strain>
    </source>
</reference>
<dbReference type="RefSeq" id="WP_092992685.1">
    <property type="nucleotide sequence ID" value="NZ_FMWD01000002.1"/>
</dbReference>
<dbReference type="EMBL" id="FMWD01000002">
    <property type="protein sequence ID" value="SCZ52272.1"/>
    <property type="molecule type" value="Genomic_DNA"/>
</dbReference>
<evidence type="ECO:0000256" key="1">
    <source>
        <dbReference type="SAM" id="Phobius"/>
    </source>
</evidence>
<keyword evidence="1" id="KW-0812">Transmembrane</keyword>
<keyword evidence="1" id="KW-1133">Transmembrane helix</keyword>
<protein>
    <submittedName>
        <fullName evidence="2">Uncharacterized protein</fullName>
    </submittedName>
</protein>
<dbReference type="STRING" id="415747.SAMN03097708_00713"/>
<organism evidence="2 3">
    <name type="scientific">Thiohalomonas denitrificans</name>
    <dbReference type="NCBI Taxonomy" id="415747"/>
    <lineage>
        <taxon>Bacteria</taxon>
        <taxon>Pseudomonadati</taxon>
        <taxon>Pseudomonadota</taxon>
        <taxon>Gammaproteobacteria</taxon>
        <taxon>Thiohalomonadales</taxon>
        <taxon>Thiohalomonadaceae</taxon>
        <taxon>Thiohalomonas</taxon>
    </lineage>
</organism>
<accession>A0A1G5PS35</accession>
<dbReference type="Proteomes" id="UP000199648">
    <property type="component" value="Unassembled WGS sequence"/>
</dbReference>
<dbReference type="AlphaFoldDB" id="A0A1G5PS35"/>
<keyword evidence="1" id="KW-0472">Membrane</keyword>
<evidence type="ECO:0000313" key="2">
    <source>
        <dbReference type="EMBL" id="SCZ52272.1"/>
    </source>
</evidence>